<evidence type="ECO:0000313" key="2">
    <source>
        <dbReference type="EMBL" id="OCK74586.1"/>
    </source>
</evidence>
<dbReference type="Proteomes" id="UP000250266">
    <property type="component" value="Unassembled WGS sequence"/>
</dbReference>
<gene>
    <name evidence="2" type="ORF">K432DRAFT_310435</name>
</gene>
<accession>A0A8E2DZJ6</accession>
<sequence length="60" mass="7115">MKRRNGISSKQKIALRVYYCSNLYLDYKALNQWFVEKYNRLITAFSVAGVLLCTIKRPRL</sequence>
<proteinExistence type="predicted"/>
<evidence type="ECO:0000313" key="3">
    <source>
        <dbReference type="Proteomes" id="UP000250266"/>
    </source>
</evidence>
<protein>
    <recommendedName>
        <fullName evidence="1">ARS-binding protein 1 N-terminal domain-containing protein</fullName>
    </recommendedName>
</protein>
<name>A0A8E2DZJ6_9PEZI</name>
<dbReference type="Pfam" id="PF18107">
    <property type="entry name" value="HTH_ABP1_N"/>
    <property type="match status" value="1"/>
</dbReference>
<evidence type="ECO:0000259" key="1">
    <source>
        <dbReference type="Pfam" id="PF18107"/>
    </source>
</evidence>
<dbReference type="Gene3D" id="1.10.10.60">
    <property type="entry name" value="Homeodomain-like"/>
    <property type="match status" value="1"/>
</dbReference>
<keyword evidence="3" id="KW-1185">Reference proteome</keyword>
<dbReference type="EMBL" id="KV745450">
    <property type="protein sequence ID" value="OCK74586.1"/>
    <property type="molecule type" value="Genomic_DNA"/>
</dbReference>
<dbReference type="InterPro" id="IPR041188">
    <property type="entry name" value="HTH_ABP1_N"/>
</dbReference>
<reference evidence="2 3" key="1">
    <citation type="journal article" date="2016" name="Nat. Commun.">
        <title>Ectomycorrhizal ecology is imprinted in the genome of the dominant symbiotic fungus Cenococcum geophilum.</title>
        <authorList>
            <consortium name="DOE Joint Genome Institute"/>
            <person name="Peter M."/>
            <person name="Kohler A."/>
            <person name="Ohm R.A."/>
            <person name="Kuo A."/>
            <person name="Krutzmann J."/>
            <person name="Morin E."/>
            <person name="Arend M."/>
            <person name="Barry K.W."/>
            <person name="Binder M."/>
            <person name="Choi C."/>
            <person name="Clum A."/>
            <person name="Copeland A."/>
            <person name="Grisel N."/>
            <person name="Haridas S."/>
            <person name="Kipfer T."/>
            <person name="LaButti K."/>
            <person name="Lindquist E."/>
            <person name="Lipzen A."/>
            <person name="Maire R."/>
            <person name="Meier B."/>
            <person name="Mihaltcheva S."/>
            <person name="Molinier V."/>
            <person name="Murat C."/>
            <person name="Poggeler S."/>
            <person name="Quandt C.A."/>
            <person name="Sperisen C."/>
            <person name="Tritt A."/>
            <person name="Tisserant E."/>
            <person name="Crous P.W."/>
            <person name="Henrissat B."/>
            <person name="Nehls U."/>
            <person name="Egli S."/>
            <person name="Spatafora J.W."/>
            <person name="Grigoriev I.V."/>
            <person name="Martin F.M."/>
        </authorList>
    </citation>
    <scope>NUCLEOTIDE SEQUENCE [LARGE SCALE GENOMIC DNA]</scope>
    <source>
        <strain evidence="2 3">CBS 459.81</strain>
    </source>
</reference>
<dbReference type="AlphaFoldDB" id="A0A8E2DZJ6"/>
<organism evidence="2 3">
    <name type="scientific">Lepidopterella palustris CBS 459.81</name>
    <dbReference type="NCBI Taxonomy" id="1314670"/>
    <lineage>
        <taxon>Eukaryota</taxon>
        <taxon>Fungi</taxon>
        <taxon>Dikarya</taxon>
        <taxon>Ascomycota</taxon>
        <taxon>Pezizomycotina</taxon>
        <taxon>Dothideomycetes</taxon>
        <taxon>Pleosporomycetidae</taxon>
        <taxon>Mytilinidiales</taxon>
        <taxon>Argynnaceae</taxon>
        <taxon>Lepidopterella</taxon>
    </lineage>
</organism>
<dbReference type="SUPFAM" id="SSF46689">
    <property type="entry name" value="Homeodomain-like"/>
    <property type="match status" value="1"/>
</dbReference>
<dbReference type="InterPro" id="IPR009057">
    <property type="entry name" value="Homeodomain-like_sf"/>
</dbReference>
<feature type="domain" description="ARS-binding protein 1 N-terminal" evidence="1">
    <location>
        <begin position="3"/>
        <end position="50"/>
    </location>
</feature>